<keyword evidence="1" id="KW-0472">Membrane</keyword>
<protein>
    <submittedName>
        <fullName evidence="2">Uncharacterized protein</fullName>
    </submittedName>
</protein>
<comment type="caution">
    <text evidence="2">The sequence shown here is derived from an EMBL/GenBank/DDBJ whole genome shotgun (WGS) entry which is preliminary data.</text>
</comment>
<feature type="transmembrane region" description="Helical" evidence="1">
    <location>
        <begin position="139"/>
        <end position="160"/>
    </location>
</feature>
<name>A0A226DMZ1_FOLCA</name>
<evidence type="ECO:0000313" key="3">
    <source>
        <dbReference type="Proteomes" id="UP000198287"/>
    </source>
</evidence>
<dbReference type="EMBL" id="LNIX01000016">
    <property type="protein sequence ID" value="OXA46214.1"/>
    <property type="molecule type" value="Genomic_DNA"/>
</dbReference>
<evidence type="ECO:0000313" key="2">
    <source>
        <dbReference type="EMBL" id="OXA46214.1"/>
    </source>
</evidence>
<organism evidence="2 3">
    <name type="scientific">Folsomia candida</name>
    <name type="common">Springtail</name>
    <dbReference type="NCBI Taxonomy" id="158441"/>
    <lineage>
        <taxon>Eukaryota</taxon>
        <taxon>Metazoa</taxon>
        <taxon>Ecdysozoa</taxon>
        <taxon>Arthropoda</taxon>
        <taxon>Hexapoda</taxon>
        <taxon>Collembola</taxon>
        <taxon>Entomobryomorpha</taxon>
        <taxon>Isotomoidea</taxon>
        <taxon>Isotomidae</taxon>
        <taxon>Proisotominae</taxon>
        <taxon>Folsomia</taxon>
    </lineage>
</organism>
<keyword evidence="1" id="KW-0812">Transmembrane</keyword>
<evidence type="ECO:0000256" key="1">
    <source>
        <dbReference type="SAM" id="Phobius"/>
    </source>
</evidence>
<accession>A0A226DMZ1</accession>
<sequence>MGSKSATLRLGPTQKNLTTDLDNWNNQTAYVTKQSSTTVALIYNKGYAFREFLSLQNYLLKGEYECFVVYDIALNVGIFAGVDNMLRFEIGQSIKGLERGGFKTLWEQQYNHFSWLKAMKWASMRVASPYISANTWSPFFSVVGVTLVLLRFLFVAELTYARNKK</sequence>
<dbReference type="AlphaFoldDB" id="A0A226DMZ1"/>
<proteinExistence type="predicted"/>
<keyword evidence="1" id="KW-1133">Transmembrane helix</keyword>
<keyword evidence="3" id="KW-1185">Reference proteome</keyword>
<dbReference type="Proteomes" id="UP000198287">
    <property type="component" value="Unassembled WGS sequence"/>
</dbReference>
<reference evidence="2 3" key="1">
    <citation type="submission" date="2015-12" db="EMBL/GenBank/DDBJ databases">
        <title>The genome of Folsomia candida.</title>
        <authorList>
            <person name="Faddeeva A."/>
            <person name="Derks M.F."/>
            <person name="Anvar Y."/>
            <person name="Smit S."/>
            <person name="Van Straalen N."/>
            <person name="Roelofs D."/>
        </authorList>
    </citation>
    <scope>NUCLEOTIDE SEQUENCE [LARGE SCALE GENOMIC DNA]</scope>
    <source>
        <strain evidence="2 3">VU population</strain>
        <tissue evidence="2">Whole body</tissue>
    </source>
</reference>
<gene>
    <name evidence="2" type="ORF">Fcan01_19032</name>
</gene>